<dbReference type="SUPFAM" id="SSF52540">
    <property type="entry name" value="P-loop containing nucleoside triphosphate hydrolases"/>
    <property type="match status" value="1"/>
</dbReference>
<dbReference type="GO" id="GO:0005737">
    <property type="term" value="C:cytoplasm"/>
    <property type="evidence" value="ECO:0007669"/>
    <property type="project" value="UniProtKB-SubCell"/>
</dbReference>
<evidence type="ECO:0000313" key="4">
    <source>
        <dbReference type="EMBL" id="KAJ2932223.1"/>
    </source>
</evidence>
<dbReference type="Pfam" id="PF13087">
    <property type="entry name" value="AAA_12"/>
    <property type="match status" value="1"/>
</dbReference>
<dbReference type="Gene3D" id="3.40.50.300">
    <property type="entry name" value="P-loop containing nucleotide triphosphate hydrolases"/>
    <property type="match status" value="2"/>
</dbReference>
<dbReference type="InterPro" id="IPR047187">
    <property type="entry name" value="SF1_C_Upf1"/>
</dbReference>
<proteinExistence type="predicted"/>
<dbReference type="CDD" id="cd18808">
    <property type="entry name" value="SF1_C_Upf1"/>
    <property type="match status" value="1"/>
</dbReference>
<evidence type="ECO:0000259" key="3">
    <source>
        <dbReference type="Pfam" id="PF13087"/>
    </source>
</evidence>
<dbReference type="PANTHER" id="PTHR45418:SF1">
    <property type="entry name" value="CANCER_TESTIS ANTIGEN 55"/>
    <property type="match status" value="1"/>
</dbReference>
<organism evidence="4 5">
    <name type="scientific">Candolleomyces eurysporus</name>
    <dbReference type="NCBI Taxonomy" id="2828524"/>
    <lineage>
        <taxon>Eukaryota</taxon>
        <taxon>Fungi</taxon>
        <taxon>Dikarya</taxon>
        <taxon>Basidiomycota</taxon>
        <taxon>Agaricomycotina</taxon>
        <taxon>Agaricomycetes</taxon>
        <taxon>Agaricomycetidae</taxon>
        <taxon>Agaricales</taxon>
        <taxon>Agaricineae</taxon>
        <taxon>Psathyrellaceae</taxon>
        <taxon>Candolleomyces</taxon>
    </lineage>
</organism>
<dbReference type="PANTHER" id="PTHR45418">
    <property type="entry name" value="CANCER/TESTIS ANTIGEN 55"/>
    <property type="match status" value="1"/>
</dbReference>
<dbReference type="Proteomes" id="UP001140091">
    <property type="component" value="Unassembled WGS sequence"/>
</dbReference>
<reference evidence="4" key="1">
    <citation type="submission" date="2022-06" db="EMBL/GenBank/DDBJ databases">
        <title>Genome Sequence of Candolleomyces eurysporus.</title>
        <authorList>
            <person name="Buettner E."/>
        </authorList>
    </citation>
    <scope>NUCLEOTIDE SEQUENCE</scope>
    <source>
        <strain evidence="4">VTCC 930004</strain>
    </source>
</reference>
<sequence length="271" mass="31331">MKLCRNILTYGTSTTPFCRFDHMVLACEPCEYIAERPTSGDVCLGCYVSWDWVVKLTQNFRSHAPILKFPNERFYAGDLEQCAKPSVINAYLSSPFLPDPDFPVVFHAVLGKDDREESSPSFFNIDEALHIKSYIRQLKESHKFRTNGVKVGSVEEFQGQERKVILISTVRSSKDFVDYDLRHTLGFVANPRRFNVTRAESLLIIVGSPHVLGLDPLWRSFLNYIHLKRGWVGPNIPWDPSGYEEFTRRMEELTMGQVDEEDDDRLWRDVE</sequence>
<keyword evidence="2" id="KW-0963">Cytoplasm</keyword>
<dbReference type="InterPro" id="IPR027417">
    <property type="entry name" value="P-loop_NTPase"/>
</dbReference>
<dbReference type="AlphaFoldDB" id="A0A9W8JJY9"/>
<feature type="domain" description="DNA2/NAM7 helicase-like C-terminal" evidence="3">
    <location>
        <begin position="137"/>
        <end position="208"/>
    </location>
</feature>
<comment type="caution">
    <text evidence="4">The sequence shown here is derived from an EMBL/GenBank/DDBJ whole genome shotgun (WGS) entry which is preliminary data.</text>
</comment>
<comment type="subcellular location">
    <subcellularLocation>
        <location evidence="1">Cytoplasm</location>
    </subcellularLocation>
</comment>
<dbReference type="EMBL" id="JANBPK010000777">
    <property type="protein sequence ID" value="KAJ2932223.1"/>
    <property type="molecule type" value="Genomic_DNA"/>
</dbReference>
<dbReference type="InterPro" id="IPR041679">
    <property type="entry name" value="DNA2/NAM7-like_C"/>
</dbReference>
<evidence type="ECO:0000256" key="1">
    <source>
        <dbReference type="ARBA" id="ARBA00004496"/>
    </source>
</evidence>
<gene>
    <name evidence="4" type="ORF">H1R20_g4878</name>
</gene>
<dbReference type="OrthoDB" id="6513042at2759"/>
<feature type="non-terminal residue" evidence="4">
    <location>
        <position position="1"/>
    </location>
</feature>
<protein>
    <recommendedName>
        <fullName evidence="3">DNA2/NAM7 helicase-like C-terminal domain-containing protein</fullName>
    </recommendedName>
</protein>
<keyword evidence="5" id="KW-1185">Reference proteome</keyword>
<evidence type="ECO:0000313" key="5">
    <source>
        <dbReference type="Proteomes" id="UP001140091"/>
    </source>
</evidence>
<name>A0A9W8JJY9_9AGAR</name>
<evidence type="ECO:0000256" key="2">
    <source>
        <dbReference type="ARBA" id="ARBA00022490"/>
    </source>
</evidence>
<accession>A0A9W8JJY9</accession>